<dbReference type="EMBL" id="CM035432">
    <property type="protein sequence ID" value="KAH7295403.1"/>
    <property type="molecule type" value="Genomic_DNA"/>
</dbReference>
<evidence type="ECO:0000313" key="1">
    <source>
        <dbReference type="EMBL" id="KAH7295403.1"/>
    </source>
</evidence>
<dbReference type="AlphaFoldDB" id="A0A8T2RIN8"/>
<organism evidence="1 2">
    <name type="scientific">Ceratopteris richardii</name>
    <name type="common">Triangle waterfern</name>
    <dbReference type="NCBI Taxonomy" id="49495"/>
    <lineage>
        <taxon>Eukaryota</taxon>
        <taxon>Viridiplantae</taxon>
        <taxon>Streptophyta</taxon>
        <taxon>Embryophyta</taxon>
        <taxon>Tracheophyta</taxon>
        <taxon>Polypodiopsida</taxon>
        <taxon>Polypodiidae</taxon>
        <taxon>Polypodiales</taxon>
        <taxon>Pteridineae</taxon>
        <taxon>Pteridaceae</taxon>
        <taxon>Parkerioideae</taxon>
        <taxon>Ceratopteris</taxon>
    </lineage>
</organism>
<proteinExistence type="predicted"/>
<sequence>MQTLEHFIILGGKKLHRGRNYISNDVSNATSQDFLGFIAHISIKNCALYVDNNATHTRLRLNLTHNMMFRWHSLFIAYIEGRVTQNISLLMSFRGMFFL</sequence>
<accession>A0A8T2RIN8</accession>
<name>A0A8T2RIN8_CERRI</name>
<gene>
    <name evidence="1" type="ORF">KP509_27G045000</name>
</gene>
<comment type="caution">
    <text evidence="1">The sequence shown here is derived from an EMBL/GenBank/DDBJ whole genome shotgun (WGS) entry which is preliminary data.</text>
</comment>
<protein>
    <submittedName>
        <fullName evidence="1">Uncharacterized protein</fullName>
    </submittedName>
</protein>
<keyword evidence="2" id="KW-1185">Reference proteome</keyword>
<dbReference type="Proteomes" id="UP000825935">
    <property type="component" value="Chromosome 27"/>
</dbReference>
<reference evidence="1 2" key="1">
    <citation type="submission" date="2021-08" db="EMBL/GenBank/DDBJ databases">
        <title>WGS assembly of Ceratopteris richardii.</title>
        <authorList>
            <person name="Marchant D.B."/>
            <person name="Chen G."/>
            <person name="Jenkins J."/>
            <person name="Shu S."/>
            <person name="Leebens-Mack J."/>
            <person name="Grimwood J."/>
            <person name="Schmutz J."/>
            <person name="Soltis P."/>
            <person name="Soltis D."/>
            <person name="Chen Z.-H."/>
        </authorList>
    </citation>
    <scope>NUCLEOTIDE SEQUENCE [LARGE SCALE GENOMIC DNA]</scope>
    <source>
        <strain evidence="1">Whitten #5841</strain>
        <tissue evidence="1">Leaf</tissue>
    </source>
</reference>
<evidence type="ECO:0000313" key="2">
    <source>
        <dbReference type="Proteomes" id="UP000825935"/>
    </source>
</evidence>